<evidence type="ECO:0000259" key="3">
    <source>
        <dbReference type="Pfam" id="PF01556"/>
    </source>
</evidence>
<evidence type="ECO:0000256" key="1">
    <source>
        <dbReference type="ARBA" id="ARBA00023186"/>
    </source>
</evidence>
<dbReference type="EMBL" id="AUZX01011034">
    <property type="protein sequence ID" value="EQD44625.1"/>
    <property type="molecule type" value="Genomic_DNA"/>
</dbReference>
<dbReference type="PANTHER" id="PTHR43096:SF52">
    <property type="entry name" value="DNAJ HOMOLOG 1, MITOCHONDRIAL-RELATED"/>
    <property type="match status" value="1"/>
</dbReference>
<dbReference type="AlphaFoldDB" id="T1ARF4"/>
<dbReference type="SUPFAM" id="SSF57938">
    <property type="entry name" value="DnaJ/Hsp40 cysteine-rich domain"/>
    <property type="match status" value="1"/>
</dbReference>
<accession>T1ARF4</accession>
<name>T1ARF4_9ZZZZ</name>
<dbReference type="Pfam" id="PF01556">
    <property type="entry name" value="DnaJ_C"/>
    <property type="match status" value="1"/>
</dbReference>
<comment type="caution">
    <text evidence="4">The sequence shown here is derived from an EMBL/GenBank/DDBJ whole genome shotgun (WGS) entry which is preliminary data.</text>
</comment>
<sequence>SGGRQSGSRFGGFSDFFETFFSGHGGNTDDPLVEAELDRLRREQRAPRRGQDSEHQLDVTLREAAEGSARTVQLSMSESCSTCQGTGLVKEGGGSGGTAVKTEVKTCPTCQGTGRQTRRRSLKVTIPKGVTEGSRIRVAGEGTAGPNGGSRGDLYLRVHLELEPGTEVRGR</sequence>
<dbReference type="GO" id="GO:0042026">
    <property type="term" value="P:protein refolding"/>
    <property type="evidence" value="ECO:0007669"/>
    <property type="project" value="TreeGrafter"/>
</dbReference>
<gene>
    <name evidence="4" type="ORF">B1A_15039</name>
</gene>
<evidence type="ECO:0000256" key="2">
    <source>
        <dbReference type="SAM" id="MobiDB-lite"/>
    </source>
</evidence>
<dbReference type="SUPFAM" id="SSF49493">
    <property type="entry name" value="HSP40/DnaJ peptide-binding domain"/>
    <property type="match status" value="1"/>
</dbReference>
<dbReference type="InterPro" id="IPR036410">
    <property type="entry name" value="HSP_DnaJ_Cys-rich_dom_sf"/>
</dbReference>
<feature type="non-terminal residue" evidence="4">
    <location>
        <position position="171"/>
    </location>
</feature>
<dbReference type="Gene3D" id="2.60.260.20">
    <property type="entry name" value="Urease metallochaperone UreE, N-terminal domain"/>
    <property type="match status" value="1"/>
</dbReference>
<evidence type="ECO:0000313" key="4">
    <source>
        <dbReference type="EMBL" id="EQD44625.1"/>
    </source>
</evidence>
<reference evidence="4" key="1">
    <citation type="submission" date="2013-08" db="EMBL/GenBank/DDBJ databases">
        <authorList>
            <person name="Mendez C."/>
            <person name="Richter M."/>
            <person name="Ferrer M."/>
            <person name="Sanchez J."/>
        </authorList>
    </citation>
    <scope>NUCLEOTIDE SEQUENCE</scope>
</reference>
<keyword evidence="1" id="KW-0143">Chaperone</keyword>
<feature type="non-terminal residue" evidence="4">
    <location>
        <position position="1"/>
    </location>
</feature>
<dbReference type="PANTHER" id="PTHR43096">
    <property type="entry name" value="DNAJ HOMOLOG 1, MITOCHONDRIAL-RELATED"/>
    <property type="match status" value="1"/>
</dbReference>
<dbReference type="GO" id="GO:0005737">
    <property type="term" value="C:cytoplasm"/>
    <property type="evidence" value="ECO:0007669"/>
    <property type="project" value="TreeGrafter"/>
</dbReference>
<organism evidence="4">
    <name type="scientific">mine drainage metagenome</name>
    <dbReference type="NCBI Taxonomy" id="410659"/>
    <lineage>
        <taxon>unclassified sequences</taxon>
        <taxon>metagenomes</taxon>
        <taxon>ecological metagenomes</taxon>
    </lineage>
</organism>
<reference evidence="4" key="2">
    <citation type="journal article" date="2014" name="ISME J.">
        <title>Microbial stratification in low pH oxic and suboxic macroscopic growths along an acid mine drainage.</title>
        <authorList>
            <person name="Mendez-Garcia C."/>
            <person name="Mesa V."/>
            <person name="Sprenger R.R."/>
            <person name="Richter M."/>
            <person name="Diez M.S."/>
            <person name="Solano J."/>
            <person name="Bargiela R."/>
            <person name="Golyshina O.V."/>
            <person name="Manteca A."/>
            <person name="Ramos J.L."/>
            <person name="Gallego J.R."/>
            <person name="Llorente I."/>
            <person name="Martins Dos Santos V.A."/>
            <person name="Jensen O.N."/>
            <person name="Pelaez A.I."/>
            <person name="Sanchez J."/>
            <person name="Ferrer M."/>
        </authorList>
    </citation>
    <scope>NUCLEOTIDE SEQUENCE</scope>
</reference>
<proteinExistence type="predicted"/>
<protein>
    <submittedName>
        <fullName evidence="4">DnaJ domain protein</fullName>
    </submittedName>
</protein>
<dbReference type="InterPro" id="IPR002939">
    <property type="entry name" value="DnaJ_C"/>
</dbReference>
<dbReference type="GO" id="GO:0051082">
    <property type="term" value="F:unfolded protein binding"/>
    <property type="evidence" value="ECO:0007669"/>
    <property type="project" value="InterPro"/>
</dbReference>
<feature type="region of interest" description="Disordered" evidence="2">
    <location>
        <begin position="133"/>
        <end position="152"/>
    </location>
</feature>
<dbReference type="InterPro" id="IPR008971">
    <property type="entry name" value="HSP40/DnaJ_pept-bd"/>
</dbReference>
<feature type="domain" description="Chaperone DnaJ C-terminal" evidence="3">
    <location>
        <begin position="54"/>
        <end position="165"/>
    </location>
</feature>
<feature type="compositionally biased region" description="Gly residues" evidence="2">
    <location>
        <begin position="142"/>
        <end position="151"/>
    </location>
</feature>